<gene>
    <name evidence="1" type="ORF">AAW51_0559</name>
</gene>
<dbReference type="InterPro" id="IPR021317">
    <property type="entry name" value="DUF2917"/>
</dbReference>
<evidence type="ECO:0008006" key="3">
    <source>
        <dbReference type="Google" id="ProtNLM"/>
    </source>
</evidence>
<sequence>MTRTADATSLMSFRQQSAPSALPHAAPAPGDAVWSLAAGQAMTLKVRATTVLKVGSGRVWATGSGRPGHPATDVVLAAGEELRLHADEAIVIEGWPTARFEMMLAAPRLAATARPAPSPSRTSVWSRLSAWWAAAPAPQRACP</sequence>
<reference evidence="1 2" key="1">
    <citation type="submission" date="2015-05" db="EMBL/GenBank/DDBJ databases">
        <authorList>
            <person name="Tang B."/>
            <person name="Yu Y."/>
        </authorList>
    </citation>
    <scope>NUCLEOTIDE SEQUENCE [LARGE SCALE GENOMIC DNA]</scope>
    <source>
        <strain evidence="1 2">DSM 7029</strain>
    </source>
</reference>
<evidence type="ECO:0000313" key="2">
    <source>
        <dbReference type="Proteomes" id="UP000035352"/>
    </source>
</evidence>
<accession>A0A0G3BL34</accession>
<dbReference type="Proteomes" id="UP000035352">
    <property type="component" value="Chromosome"/>
</dbReference>
<dbReference type="EMBL" id="CP011371">
    <property type="protein sequence ID" value="AKJ27250.1"/>
    <property type="molecule type" value="Genomic_DNA"/>
</dbReference>
<dbReference type="KEGG" id="pbh:AAW51_0559"/>
<dbReference type="RefSeq" id="WP_053013276.1">
    <property type="nucleotide sequence ID" value="NZ_CP011371.1"/>
</dbReference>
<dbReference type="OrthoDB" id="8689395at2"/>
<proteinExistence type="predicted"/>
<dbReference type="AlphaFoldDB" id="A0A0G3BL34"/>
<evidence type="ECO:0000313" key="1">
    <source>
        <dbReference type="EMBL" id="AKJ27250.1"/>
    </source>
</evidence>
<dbReference type="Pfam" id="PF11142">
    <property type="entry name" value="DUF2917"/>
    <property type="match status" value="1"/>
</dbReference>
<name>A0A0G3BL34_9BURK</name>
<organism evidence="1 2">
    <name type="scientific">Caldimonas brevitalea</name>
    <dbReference type="NCBI Taxonomy" id="413882"/>
    <lineage>
        <taxon>Bacteria</taxon>
        <taxon>Pseudomonadati</taxon>
        <taxon>Pseudomonadota</taxon>
        <taxon>Betaproteobacteria</taxon>
        <taxon>Burkholderiales</taxon>
        <taxon>Sphaerotilaceae</taxon>
        <taxon>Caldimonas</taxon>
    </lineage>
</organism>
<protein>
    <recommendedName>
        <fullName evidence="3">DUF2917 domain-containing protein</fullName>
    </recommendedName>
</protein>
<keyword evidence="2" id="KW-1185">Reference proteome</keyword>